<gene>
    <name evidence="5" type="ORF">HBA54_22860</name>
</gene>
<dbReference type="Pfam" id="PF04828">
    <property type="entry name" value="GFA"/>
    <property type="match status" value="1"/>
</dbReference>
<dbReference type="InterPro" id="IPR052355">
    <property type="entry name" value="CENP-V-like"/>
</dbReference>
<evidence type="ECO:0000256" key="1">
    <source>
        <dbReference type="ARBA" id="ARBA00005495"/>
    </source>
</evidence>
<dbReference type="PANTHER" id="PTHR28620">
    <property type="entry name" value="CENTROMERE PROTEIN V"/>
    <property type="match status" value="1"/>
</dbReference>
<sequence>MTANCLCGAVSITIDAKPEFIHVCNCSLCRKSGGAWGYFPSAIVKTTGDTVSFLRRDKENAAAELQSCTRCGTTTHWTFSKSFREQNEGVDLMGVNMRIFNPDDLQGVEVRFPDGAGWSGEGPFEYRHKAMTISDGWPW</sequence>
<dbReference type="PANTHER" id="PTHR28620:SF1">
    <property type="entry name" value="CENP-V_GFA DOMAIN-CONTAINING PROTEIN"/>
    <property type="match status" value="1"/>
</dbReference>
<protein>
    <submittedName>
        <fullName evidence="5">Aldehyde-activating protein</fullName>
    </submittedName>
</protein>
<organism evidence="5 6">
    <name type="scientific">Pelagibius litoralis</name>
    <dbReference type="NCBI Taxonomy" id="374515"/>
    <lineage>
        <taxon>Bacteria</taxon>
        <taxon>Pseudomonadati</taxon>
        <taxon>Pseudomonadota</taxon>
        <taxon>Alphaproteobacteria</taxon>
        <taxon>Rhodospirillales</taxon>
        <taxon>Rhodovibrionaceae</taxon>
        <taxon>Pelagibius</taxon>
    </lineage>
</organism>
<evidence type="ECO:0000259" key="4">
    <source>
        <dbReference type="PROSITE" id="PS51891"/>
    </source>
</evidence>
<dbReference type="InterPro" id="IPR006913">
    <property type="entry name" value="CENP-V/GFA"/>
</dbReference>
<dbReference type="Proteomes" id="UP000761264">
    <property type="component" value="Unassembled WGS sequence"/>
</dbReference>
<reference evidence="5" key="1">
    <citation type="submission" date="2020-03" db="EMBL/GenBank/DDBJ databases">
        <title>Genome of Pelagibius litoralis DSM 21314T.</title>
        <authorList>
            <person name="Wang G."/>
        </authorList>
    </citation>
    <scope>NUCLEOTIDE SEQUENCE</scope>
    <source>
        <strain evidence="5">DSM 21314</strain>
    </source>
</reference>
<dbReference type="EMBL" id="JAAQPH010000022">
    <property type="protein sequence ID" value="NIA71439.1"/>
    <property type="molecule type" value="Genomic_DNA"/>
</dbReference>
<dbReference type="GO" id="GO:0016846">
    <property type="term" value="F:carbon-sulfur lyase activity"/>
    <property type="evidence" value="ECO:0007669"/>
    <property type="project" value="InterPro"/>
</dbReference>
<dbReference type="SUPFAM" id="SSF51316">
    <property type="entry name" value="Mss4-like"/>
    <property type="match status" value="1"/>
</dbReference>
<dbReference type="AlphaFoldDB" id="A0A967F1M0"/>
<name>A0A967F1M0_9PROT</name>
<evidence type="ECO:0000313" key="6">
    <source>
        <dbReference type="Proteomes" id="UP000761264"/>
    </source>
</evidence>
<keyword evidence="2" id="KW-0479">Metal-binding</keyword>
<evidence type="ECO:0000313" key="5">
    <source>
        <dbReference type="EMBL" id="NIA71439.1"/>
    </source>
</evidence>
<accession>A0A967F1M0</accession>
<dbReference type="Gene3D" id="2.170.150.70">
    <property type="match status" value="1"/>
</dbReference>
<dbReference type="GO" id="GO:0046872">
    <property type="term" value="F:metal ion binding"/>
    <property type="evidence" value="ECO:0007669"/>
    <property type="project" value="UniProtKB-KW"/>
</dbReference>
<comment type="similarity">
    <text evidence="1">Belongs to the Gfa family.</text>
</comment>
<comment type="caution">
    <text evidence="5">The sequence shown here is derived from an EMBL/GenBank/DDBJ whole genome shotgun (WGS) entry which is preliminary data.</text>
</comment>
<evidence type="ECO:0000256" key="2">
    <source>
        <dbReference type="ARBA" id="ARBA00022723"/>
    </source>
</evidence>
<proteinExistence type="inferred from homology"/>
<feature type="domain" description="CENP-V/GFA" evidence="4">
    <location>
        <begin position="1"/>
        <end position="119"/>
    </location>
</feature>
<dbReference type="PROSITE" id="PS51891">
    <property type="entry name" value="CENP_V_GFA"/>
    <property type="match status" value="1"/>
</dbReference>
<evidence type="ECO:0000256" key="3">
    <source>
        <dbReference type="ARBA" id="ARBA00022833"/>
    </source>
</evidence>
<dbReference type="InterPro" id="IPR011057">
    <property type="entry name" value="Mss4-like_sf"/>
</dbReference>
<keyword evidence="6" id="KW-1185">Reference proteome</keyword>
<dbReference type="RefSeq" id="WP_167229078.1">
    <property type="nucleotide sequence ID" value="NZ_JAAQPH010000022.1"/>
</dbReference>
<keyword evidence="3" id="KW-0862">Zinc</keyword>